<dbReference type="Proteomes" id="UP000295560">
    <property type="component" value="Unassembled WGS sequence"/>
</dbReference>
<evidence type="ECO:0000256" key="3">
    <source>
        <dbReference type="ARBA" id="ARBA00022857"/>
    </source>
</evidence>
<dbReference type="PANTHER" id="PTHR43098">
    <property type="entry name" value="L-ORNITHINE N(5)-MONOOXYGENASE-RELATED"/>
    <property type="match status" value="1"/>
</dbReference>
<dbReference type="RefSeq" id="WP_132428443.1">
    <property type="nucleotide sequence ID" value="NZ_SMFZ01000002.1"/>
</dbReference>
<organism evidence="6 7">
    <name type="scientific">Pseudonocardia endophytica</name>
    <dbReference type="NCBI Taxonomy" id="401976"/>
    <lineage>
        <taxon>Bacteria</taxon>
        <taxon>Bacillati</taxon>
        <taxon>Actinomycetota</taxon>
        <taxon>Actinomycetes</taxon>
        <taxon>Pseudonocardiales</taxon>
        <taxon>Pseudonocardiaceae</taxon>
        <taxon>Pseudonocardia</taxon>
    </lineage>
</organism>
<reference evidence="6 7" key="1">
    <citation type="submission" date="2019-03" db="EMBL/GenBank/DDBJ databases">
        <title>Sequencing the genomes of 1000 actinobacteria strains.</title>
        <authorList>
            <person name="Klenk H.-P."/>
        </authorList>
    </citation>
    <scope>NUCLEOTIDE SEQUENCE [LARGE SCALE GENOMIC DNA]</scope>
    <source>
        <strain evidence="6 7">DSM 44969</strain>
    </source>
</reference>
<dbReference type="Gene3D" id="3.50.50.60">
    <property type="entry name" value="FAD/NAD(P)-binding domain"/>
    <property type="match status" value="2"/>
</dbReference>
<gene>
    <name evidence="6" type="ORF">EV378_3956</name>
</gene>
<dbReference type="SUPFAM" id="SSF51905">
    <property type="entry name" value="FAD/NAD(P)-binding domain"/>
    <property type="match status" value="2"/>
</dbReference>
<dbReference type="Pfam" id="PF07992">
    <property type="entry name" value="Pyr_redox_2"/>
    <property type="match status" value="1"/>
</dbReference>
<evidence type="ECO:0000256" key="2">
    <source>
        <dbReference type="ARBA" id="ARBA00022827"/>
    </source>
</evidence>
<evidence type="ECO:0000313" key="7">
    <source>
        <dbReference type="Proteomes" id="UP000295560"/>
    </source>
</evidence>
<dbReference type="OrthoDB" id="5168853at2"/>
<evidence type="ECO:0000256" key="4">
    <source>
        <dbReference type="ARBA" id="ARBA00023002"/>
    </source>
</evidence>
<protein>
    <submittedName>
        <fullName evidence="6">Cation diffusion facilitator CzcD-associated flavoprotein CzcO</fullName>
    </submittedName>
</protein>
<evidence type="ECO:0000259" key="5">
    <source>
        <dbReference type="Pfam" id="PF07992"/>
    </source>
</evidence>
<keyword evidence="3" id="KW-0521">NADP</keyword>
<name>A0A4R1HKB3_PSEEN</name>
<accession>A0A4R1HKB3</accession>
<feature type="domain" description="FAD/NAD(P)-binding" evidence="5">
    <location>
        <begin position="10"/>
        <end position="211"/>
    </location>
</feature>
<keyword evidence="2" id="KW-0274">FAD</keyword>
<evidence type="ECO:0000256" key="1">
    <source>
        <dbReference type="ARBA" id="ARBA00022630"/>
    </source>
</evidence>
<dbReference type="InterPro" id="IPR023753">
    <property type="entry name" value="FAD/NAD-binding_dom"/>
</dbReference>
<dbReference type="PANTHER" id="PTHR43098:SF5">
    <property type="entry name" value="DUAL-FUNCTIONAL MONOOXYGENASE_METHYLTRANSFERASE PSOF"/>
    <property type="match status" value="1"/>
</dbReference>
<keyword evidence="1" id="KW-0285">Flavoprotein</keyword>
<keyword evidence="4" id="KW-0560">Oxidoreductase</keyword>
<comment type="caution">
    <text evidence="6">The sequence shown here is derived from an EMBL/GenBank/DDBJ whole genome shotgun (WGS) entry which is preliminary data.</text>
</comment>
<sequence>MSDTQKADLDALVIGAGFAGIYMLRRLRDELGLDAKAYDSAPGVGGTWYWNRYPGAMSDTETYIYRYSWDKEMLQEWDWDTRYLNQPDILRYLEAVVERHDLGRDIVLNTSIDSTVYDDARGIWTCTTQDGTTITARYLVTALGLLSHKNYPDIKGRDSFQGTLVHTGAWPADLTVDGKRVGLIGTGSTGCQVICAASKTAQHLTVFQRSAQYSVPSGNGPVDQDYVDRCRADYDRIFEQVKTSAVGFGFDESTVPAMSVSEEERQRVFQENWDIGNGFRFMFGTFADIATSEDANKAACDFIRAKIDEIVDDPETARKLKPTEYYARRPLCNKDYYETFNRDNVTLVSIRENPITEITPNGVLTEDGVEHELDILVFATGFEAVDGQYTRMDLRGRDGLTIQQHWKDAPTSYLGVATNSFPNMFMITGPNGPFSNIPPAIEVQVDWVYEIIKQAEAAGAPVIEAAKGAEDGWTETCREIASYTLFDKSDSWIFGANIPGKRHAVQFYMAGLGAYRQLLADEAAAGFPAFGLDRAPATVGV</sequence>
<dbReference type="EMBL" id="SMFZ01000002">
    <property type="protein sequence ID" value="TCK20009.1"/>
    <property type="molecule type" value="Genomic_DNA"/>
</dbReference>
<dbReference type="InterPro" id="IPR050775">
    <property type="entry name" value="FAD-binding_Monooxygenases"/>
</dbReference>
<dbReference type="InterPro" id="IPR036188">
    <property type="entry name" value="FAD/NAD-bd_sf"/>
</dbReference>
<keyword evidence="7" id="KW-1185">Reference proteome</keyword>
<evidence type="ECO:0000313" key="6">
    <source>
        <dbReference type="EMBL" id="TCK20009.1"/>
    </source>
</evidence>
<dbReference type="GO" id="GO:0016709">
    <property type="term" value="F:oxidoreductase activity, acting on paired donors, with incorporation or reduction of molecular oxygen, NAD(P)H as one donor, and incorporation of one atom of oxygen"/>
    <property type="evidence" value="ECO:0007669"/>
    <property type="project" value="UniProtKB-ARBA"/>
</dbReference>
<dbReference type="AlphaFoldDB" id="A0A4R1HKB3"/>
<proteinExistence type="predicted"/>